<dbReference type="AlphaFoldDB" id="A0A1V0UVK5"/>
<gene>
    <name evidence="1" type="ORF">B7C51_17805</name>
</gene>
<protein>
    <submittedName>
        <fullName evidence="1">Uncharacterized protein</fullName>
    </submittedName>
</protein>
<reference evidence="1 2" key="1">
    <citation type="submission" date="2017-03" db="EMBL/GenBank/DDBJ databases">
        <title>Paenibacillus larvae genome sequencing.</title>
        <authorList>
            <person name="Dingman D.W."/>
        </authorList>
    </citation>
    <scope>NUCLEOTIDE SEQUENCE [LARGE SCALE GENOMIC DNA]</scope>
    <source>
        <strain evidence="1 2">SAG 10367</strain>
    </source>
</reference>
<organism evidence="1 2">
    <name type="scientific">Paenibacillus larvae subsp. pulvifaciens</name>
    <dbReference type="NCBI Taxonomy" id="1477"/>
    <lineage>
        <taxon>Bacteria</taxon>
        <taxon>Bacillati</taxon>
        <taxon>Bacillota</taxon>
        <taxon>Bacilli</taxon>
        <taxon>Bacillales</taxon>
        <taxon>Paenibacillaceae</taxon>
        <taxon>Paenibacillus</taxon>
    </lineage>
</organism>
<sequence length="115" mass="13231">MLDHLDDTAFGMMERKKPPLIEEKLIHDIIQDQDSPILEDVELDLDAELEILKQIVAQLDLHAKKKNEVLDCIRVMQEGAGKKDGKLIIKAMTLYLNSLEITVLKERLELIEKQL</sequence>
<name>A0A1V0UVK5_9BACL</name>
<evidence type="ECO:0000313" key="1">
    <source>
        <dbReference type="EMBL" id="ARF69273.1"/>
    </source>
</evidence>
<accession>A0A1V0UVK5</accession>
<dbReference type="Proteomes" id="UP000192727">
    <property type="component" value="Chromosome"/>
</dbReference>
<proteinExistence type="predicted"/>
<evidence type="ECO:0000313" key="2">
    <source>
        <dbReference type="Proteomes" id="UP000192727"/>
    </source>
</evidence>
<dbReference type="RefSeq" id="WP_083041016.1">
    <property type="nucleotide sequence ID" value="NZ_CP020557.1"/>
</dbReference>
<dbReference type="EMBL" id="CP020557">
    <property type="protein sequence ID" value="ARF69273.1"/>
    <property type="molecule type" value="Genomic_DNA"/>
</dbReference>